<evidence type="ECO:0000256" key="1">
    <source>
        <dbReference type="ARBA" id="ARBA00002486"/>
    </source>
</evidence>
<dbReference type="InterPro" id="IPR000600">
    <property type="entry name" value="ROK"/>
</dbReference>
<dbReference type="Proteomes" id="UP000823863">
    <property type="component" value="Unassembled WGS sequence"/>
</dbReference>
<comment type="similarity">
    <text evidence="2">Belongs to the ROK (NagC/XylR) family.</text>
</comment>
<dbReference type="Pfam" id="PF00480">
    <property type="entry name" value="ROK"/>
    <property type="match status" value="1"/>
</dbReference>
<organism evidence="4 5">
    <name type="scientific">Candidatus Enterocloster excrementigallinarum</name>
    <dbReference type="NCBI Taxonomy" id="2838558"/>
    <lineage>
        <taxon>Bacteria</taxon>
        <taxon>Bacillati</taxon>
        <taxon>Bacillota</taxon>
        <taxon>Clostridia</taxon>
        <taxon>Lachnospirales</taxon>
        <taxon>Lachnospiraceae</taxon>
        <taxon>Enterocloster</taxon>
    </lineage>
</organism>
<dbReference type="Gene3D" id="1.10.10.10">
    <property type="entry name" value="Winged helix-like DNA-binding domain superfamily/Winged helix DNA-binding domain"/>
    <property type="match status" value="1"/>
</dbReference>
<dbReference type="CDD" id="cd23763">
    <property type="entry name" value="ASKHA_ATPase_ROK"/>
    <property type="match status" value="1"/>
</dbReference>
<dbReference type="InterPro" id="IPR036390">
    <property type="entry name" value="WH_DNA-bd_sf"/>
</dbReference>
<dbReference type="SUPFAM" id="SSF46785">
    <property type="entry name" value="Winged helix' DNA-binding domain"/>
    <property type="match status" value="1"/>
</dbReference>
<evidence type="ECO:0000256" key="2">
    <source>
        <dbReference type="ARBA" id="ARBA00006479"/>
    </source>
</evidence>
<reference evidence="4" key="1">
    <citation type="journal article" date="2021" name="PeerJ">
        <title>Extensive microbial diversity within the chicken gut microbiome revealed by metagenomics and culture.</title>
        <authorList>
            <person name="Gilroy R."/>
            <person name="Ravi A."/>
            <person name="Getino M."/>
            <person name="Pursley I."/>
            <person name="Horton D.L."/>
            <person name="Alikhan N.F."/>
            <person name="Baker D."/>
            <person name="Gharbi K."/>
            <person name="Hall N."/>
            <person name="Watson M."/>
            <person name="Adriaenssens E.M."/>
            <person name="Foster-Nyarko E."/>
            <person name="Jarju S."/>
            <person name="Secka A."/>
            <person name="Antonio M."/>
            <person name="Oren A."/>
            <person name="Chaudhuri R.R."/>
            <person name="La Ragione R."/>
            <person name="Hildebrand F."/>
            <person name="Pallen M.J."/>
        </authorList>
    </citation>
    <scope>NUCLEOTIDE SEQUENCE</scope>
    <source>
        <strain evidence="4">CHK198-12963</strain>
    </source>
</reference>
<dbReference type="InterPro" id="IPR043129">
    <property type="entry name" value="ATPase_NBD"/>
</dbReference>
<dbReference type="EMBL" id="DWWB01000048">
    <property type="protein sequence ID" value="HJC66760.1"/>
    <property type="molecule type" value="Genomic_DNA"/>
</dbReference>
<dbReference type="SUPFAM" id="SSF53067">
    <property type="entry name" value="Actin-like ATPase domain"/>
    <property type="match status" value="1"/>
</dbReference>
<reference evidence="4" key="2">
    <citation type="submission" date="2021-04" db="EMBL/GenBank/DDBJ databases">
        <authorList>
            <person name="Gilroy R."/>
        </authorList>
    </citation>
    <scope>NUCLEOTIDE SEQUENCE</scope>
    <source>
        <strain evidence="4">CHK198-12963</strain>
    </source>
</reference>
<keyword evidence="3" id="KW-0859">Xylose metabolism</keyword>
<evidence type="ECO:0000256" key="3">
    <source>
        <dbReference type="ARBA" id="ARBA00022629"/>
    </source>
</evidence>
<dbReference type="Gene3D" id="3.30.420.40">
    <property type="match status" value="2"/>
</dbReference>
<evidence type="ECO:0000313" key="4">
    <source>
        <dbReference type="EMBL" id="HJC66760.1"/>
    </source>
</evidence>
<sequence length="335" mass="36901">MTPSFSINQVKRHNILSVKRALISLDGGTKNDVARVTGLSVATCGTILNELEGSGEILQAEGGPSSFGRPPKLYRFNENRTYICCILLTKHDQRKVIHCAVMNLLGELVYERSEHFDLLGIDEIADCLQGLLEQFPKISVISIGTPGYYFGGRIHSSGLPELEGQDPVRELKERFGREVLVENDMNAMAFGIYFYRRDLVKPEENMVLIAMMKTNHLGSASIIGGEILRGFSSFAGEILHLNYPGGDPKKLLARDHEGVLHVASVAVESYISIVNPAVIVFTGSSILESDLSLIREAVLSHIPPVHIPAMVYVENFMRSHMQGLCAITVHTLELA</sequence>
<comment type="function">
    <text evidence="1">Transcriptional repressor of xylose-utilizing enzymes.</text>
</comment>
<dbReference type="GO" id="GO:0042732">
    <property type="term" value="P:D-xylose metabolic process"/>
    <property type="evidence" value="ECO:0007669"/>
    <property type="project" value="UniProtKB-KW"/>
</dbReference>
<dbReference type="PANTHER" id="PTHR18964">
    <property type="entry name" value="ROK (REPRESSOR, ORF, KINASE) FAMILY"/>
    <property type="match status" value="1"/>
</dbReference>
<dbReference type="PANTHER" id="PTHR18964:SF149">
    <property type="entry name" value="BIFUNCTIONAL UDP-N-ACETYLGLUCOSAMINE 2-EPIMERASE_N-ACETYLMANNOSAMINE KINASE"/>
    <property type="match status" value="1"/>
</dbReference>
<evidence type="ECO:0000313" key="5">
    <source>
        <dbReference type="Proteomes" id="UP000823863"/>
    </source>
</evidence>
<accession>A0A9D2TDV9</accession>
<comment type="caution">
    <text evidence="4">The sequence shown here is derived from an EMBL/GenBank/DDBJ whole genome shotgun (WGS) entry which is preliminary data.</text>
</comment>
<dbReference type="AlphaFoldDB" id="A0A9D2TDV9"/>
<keyword evidence="3" id="KW-0119">Carbohydrate metabolism</keyword>
<dbReference type="InterPro" id="IPR036388">
    <property type="entry name" value="WH-like_DNA-bd_sf"/>
</dbReference>
<proteinExistence type="inferred from homology"/>
<protein>
    <submittedName>
        <fullName evidence="4">ROK family protein</fullName>
    </submittedName>
</protein>
<gene>
    <name evidence="4" type="ORF">H9931_08595</name>
</gene>
<name>A0A9D2TDV9_9FIRM</name>